<dbReference type="AlphaFoldDB" id="A0A484F8D1"/>
<feature type="transmembrane region" description="Helical" evidence="1">
    <location>
        <begin position="257"/>
        <end position="281"/>
    </location>
</feature>
<keyword evidence="1" id="KW-0472">Membrane</keyword>
<protein>
    <submittedName>
        <fullName evidence="2">Uncharacterized protein</fullName>
    </submittedName>
</protein>
<feature type="transmembrane region" description="Helical" evidence="1">
    <location>
        <begin position="545"/>
        <end position="563"/>
    </location>
</feature>
<feature type="transmembrane region" description="Helical" evidence="1">
    <location>
        <begin position="214"/>
        <end position="237"/>
    </location>
</feature>
<reference evidence="3" key="2">
    <citation type="journal article" date="2019" name="Mol. Plant Microbe Interact.">
        <title>Genome sequence resources for four phytopathogenic fungi from the Colletotrichum orbiculare species complex.</title>
        <authorList>
            <person name="Gan P."/>
            <person name="Tsushima A."/>
            <person name="Narusaka M."/>
            <person name="Narusaka Y."/>
            <person name="Takano Y."/>
            <person name="Kubo Y."/>
            <person name="Shirasu K."/>
        </authorList>
    </citation>
    <scope>GENOME REANNOTATION</scope>
    <source>
        <strain evidence="3">104-T / ATCC 96160 / CBS 514.97 / LARS 414 / MAFF 240422</strain>
    </source>
</reference>
<name>A0A484F8D1_COLOR</name>
<comment type="caution">
    <text evidence="2">The sequence shown here is derived from an EMBL/GenBank/DDBJ whole genome shotgun (WGS) entry which is preliminary data.</text>
</comment>
<keyword evidence="3" id="KW-1185">Reference proteome</keyword>
<keyword evidence="1" id="KW-1133">Transmembrane helix</keyword>
<sequence>MAIMFEYKAYAVAFSALIGIVWVAVLPFAILSFVKARSRKDAARKFVTWLRASMVLFGVASSLFFAQSVILVNSYFASFVDWRVARASIHLGHLVQLFKTLSGAAVLVMLVALSPDLRYAMAGAGRKSGKMLRLAAMGLAFVVAVLALAAYGLSVDYEENYSAIWNAASLSSAVNRARVTNQVLAATDIMLWIAALFIAGLSIFTIVHRRDSPLVTACFLYILASLLNLTGATWNFAYAVGWKLTPRRSMNPEEPQYLMILYILLSWWARGILLIMTYFIATKNEHRGGVWSSSCKRDQGNWTLTFSFRVVQVQVLSQAGRLANELVHHFVCDAPSRRGTDLDDRSLEIYQQAIPSPNATRSVPVYPYEWAMGNVPLLARDEWTWRVNVTDIALPHLASEFPNISDPHLVSTTYDLAWSRGGNISTGLAGFDTPFCVKSVHPAVMFPPNITNLYTEASTNVSDCTEILGNDCRNKLSSDGGILGASRCQDPRTAWNEIPECNTTFGYAAEVHSSQSRIPFLLARPNVLCMRVDTTPIETSAAPSFMPLGMGITLFVMFVFLGAA</sequence>
<feature type="transmembrane region" description="Helical" evidence="1">
    <location>
        <begin position="189"/>
        <end position="207"/>
    </location>
</feature>
<evidence type="ECO:0000313" key="3">
    <source>
        <dbReference type="Proteomes" id="UP000014480"/>
    </source>
</evidence>
<feature type="transmembrane region" description="Helical" evidence="1">
    <location>
        <begin position="12"/>
        <end position="34"/>
    </location>
</feature>
<reference evidence="3" key="1">
    <citation type="journal article" date="2013" name="New Phytol.">
        <title>Comparative genomic and transcriptomic analyses reveal the hemibiotrophic stage shift of Colletotrichum fungi.</title>
        <authorList>
            <person name="Gan P."/>
            <person name="Ikeda K."/>
            <person name="Irieda H."/>
            <person name="Narusaka M."/>
            <person name="O'Connell R.J."/>
            <person name="Narusaka Y."/>
            <person name="Takano Y."/>
            <person name="Kubo Y."/>
            <person name="Shirasu K."/>
        </authorList>
    </citation>
    <scope>NUCLEOTIDE SEQUENCE [LARGE SCALE GENOMIC DNA]</scope>
    <source>
        <strain evidence="3">104-T / ATCC 96160 / CBS 514.97 / LARS 414 / MAFF 240422</strain>
    </source>
</reference>
<gene>
    <name evidence="2" type="ORF">Cob_v012660</name>
</gene>
<feature type="transmembrane region" description="Helical" evidence="1">
    <location>
        <begin position="96"/>
        <end position="113"/>
    </location>
</feature>
<proteinExistence type="predicted"/>
<organism evidence="2 3">
    <name type="scientific">Colletotrichum orbiculare (strain 104-T / ATCC 96160 / CBS 514.97 / LARS 414 / MAFF 240422)</name>
    <name type="common">Cucumber anthracnose fungus</name>
    <name type="synonym">Colletotrichum lagenarium</name>
    <dbReference type="NCBI Taxonomy" id="1213857"/>
    <lineage>
        <taxon>Eukaryota</taxon>
        <taxon>Fungi</taxon>
        <taxon>Dikarya</taxon>
        <taxon>Ascomycota</taxon>
        <taxon>Pezizomycotina</taxon>
        <taxon>Sordariomycetes</taxon>
        <taxon>Hypocreomycetidae</taxon>
        <taxon>Glomerellales</taxon>
        <taxon>Glomerellaceae</taxon>
        <taxon>Colletotrichum</taxon>
        <taxon>Colletotrichum orbiculare species complex</taxon>
    </lineage>
</organism>
<evidence type="ECO:0000256" key="1">
    <source>
        <dbReference type="SAM" id="Phobius"/>
    </source>
</evidence>
<evidence type="ECO:0000313" key="2">
    <source>
        <dbReference type="EMBL" id="TDZ14510.1"/>
    </source>
</evidence>
<feature type="transmembrane region" description="Helical" evidence="1">
    <location>
        <begin position="55"/>
        <end position="76"/>
    </location>
</feature>
<accession>A0A484F8D1</accession>
<dbReference type="STRING" id="1213857.A0A484F8D1"/>
<dbReference type="OrthoDB" id="3629846at2759"/>
<feature type="transmembrane region" description="Helical" evidence="1">
    <location>
        <begin position="134"/>
        <end position="153"/>
    </location>
</feature>
<dbReference type="Proteomes" id="UP000014480">
    <property type="component" value="Unassembled WGS sequence"/>
</dbReference>
<dbReference type="EMBL" id="AMCV02000050">
    <property type="protein sequence ID" value="TDZ14510.1"/>
    <property type="molecule type" value="Genomic_DNA"/>
</dbReference>
<keyword evidence="1" id="KW-0812">Transmembrane</keyword>